<dbReference type="HOGENOM" id="CLU_3243188_0_0_1"/>
<evidence type="ECO:0000256" key="1">
    <source>
        <dbReference type="SAM" id="Phobius"/>
    </source>
</evidence>
<name>C6TF67_SOYBN</name>
<proteinExistence type="evidence at transcript level"/>
<keyword evidence="1" id="KW-0472">Membrane</keyword>
<reference evidence="2" key="1">
    <citation type="submission" date="2009-08" db="EMBL/GenBank/DDBJ databases">
        <authorList>
            <person name="Cheung F."/>
            <person name="Xiao Y."/>
            <person name="Chan A."/>
            <person name="Moskal W."/>
            <person name="Town C.D."/>
        </authorList>
    </citation>
    <scope>NUCLEOTIDE SEQUENCE</scope>
</reference>
<keyword evidence="1" id="KW-0812">Transmembrane</keyword>
<feature type="transmembrane region" description="Helical" evidence="1">
    <location>
        <begin position="17"/>
        <end position="37"/>
    </location>
</feature>
<dbReference type="EMBL" id="BT096249">
    <property type="protein sequence ID" value="ACU20469.1"/>
    <property type="molecule type" value="mRNA"/>
</dbReference>
<evidence type="ECO:0000313" key="2">
    <source>
        <dbReference type="EMBL" id="ACU20469.1"/>
    </source>
</evidence>
<sequence length="43" mass="4951">MGVLIEVMAGKLPLHTYFLAFGLKWILLVTRFCRLLALMKKKS</sequence>
<keyword evidence="1" id="KW-1133">Transmembrane helix</keyword>
<organism evidence="2">
    <name type="scientific">Glycine max</name>
    <name type="common">Soybean</name>
    <name type="synonym">Glycine hispida</name>
    <dbReference type="NCBI Taxonomy" id="3847"/>
    <lineage>
        <taxon>Eukaryota</taxon>
        <taxon>Viridiplantae</taxon>
        <taxon>Streptophyta</taxon>
        <taxon>Embryophyta</taxon>
        <taxon>Tracheophyta</taxon>
        <taxon>Spermatophyta</taxon>
        <taxon>Magnoliopsida</taxon>
        <taxon>eudicotyledons</taxon>
        <taxon>Gunneridae</taxon>
        <taxon>Pentapetalae</taxon>
        <taxon>rosids</taxon>
        <taxon>fabids</taxon>
        <taxon>Fabales</taxon>
        <taxon>Fabaceae</taxon>
        <taxon>Papilionoideae</taxon>
        <taxon>50 kb inversion clade</taxon>
        <taxon>NPAAA clade</taxon>
        <taxon>indigoferoid/millettioid clade</taxon>
        <taxon>Phaseoleae</taxon>
        <taxon>Glycine</taxon>
        <taxon>Glycine subgen. Soja</taxon>
    </lineage>
</organism>
<accession>C6TF67</accession>
<dbReference type="AlphaFoldDB" id="C6TF67"/>
<protein>
    <submittedName>
        <fullName evidence="2">Uncharacterized protein</fullName>
    </submittedName>
</protein>